<evidence type="ECO:0000313" key="1">
    <source>
        <dbReference type="EMBL" id="RZT97237.1"/>
    </source>
</evidence>
<name>A0A4Q7VM75_9BACT</name>
<proteinExistence type="predicted"/>
<dbReference type="Proteomes" id="UP000293562">
    <property type="component" value="Unassembled WGS sequence"/>
</dbReference>
<organism evidence="1 2">
    <name type="scientific">Ancylomarina subtilis</name>
    <dbReference type="NCBI Taxonomy" id="1639035"/>
    <lineage>
        <taxon>Bacteria</taxon>
        <taxon>Pseudomonadati</taxon>
        <taxon>Bacteroidota</taxon>
        <taxon>Bacteroidia</taxon>
        <taxon>Marinilabiliales</taxon>
        <taxon>Marinifilaceae</taxon>
        <taxon>Ancylomarina</taxon>
    </lineage>
</organism>
<sequence>MNSRFLISFQAIITEKESLSGKEKKGYSNFVIDVL</sequence>
<comment type="caution">
    <text evidence="1">The sequence shown here is derived from an EMBL/GenBank/DDBJ whole genome shotgun (WGS) entry which is preliminary data.</text>
</comment>
<evidence type="ECO:0000313" key="2">
    <source>
        <dbReference type="Proteomes" id="UP000293562"/>
    </source>
</evidence>
<dbReference type="EMBL" id="SHKN01000001">
    <property type="protein sequence ID" value="RZT97237.1"/>
    <property type="molecule type" value="Genomic_DNA"/>
</dbReference>
<keyword evidence="2" id="KW-1185">Reference proteome</keyword>
<dbReference type="AlphaFoldDB" id="A0A4Q7VM75"/>
<gene>
    <name evidence="1" type="ORF">EV201_1896</name>
</gene>
<accession>A0A4Q7VM75</accession>
<reference evidence="1 2" key="1">
    <citation type="submission" date="2019-02" db="EMBL/GenBank/DDBJ databases">
        <title>Genomic Encyclopedia of Type Strains, Phase IV (KMG-IV): sequencing the most valuable type-strain genomes for metagenomic binning, comparative biology and taxonomic classification.</title>
        <authorList>
            <person name="Goeker M."/>
        </authorList>
    </citation>
    <scope>NUCLEOTIDE SEQUENCE [LARGE SCALE GENOMIC DNA]</scope>
    <source>
        <strain evidence="1 2">DSM 28825</strain>
    </source>
</reference>
<protein>
    <submittedName>
        <fullName evidence="1">Uncharacterized protein</fullName>
    </submittedName>
</protein>